<organism evidence="1">
    <name type="scientific">Triticum aestivum</name>
    <name type="common">Wheat</name>
    <dbReference type="NCBI Taxonomy" id="4565"/>
    <lineage>
        <taxon>Eukaryota</taxon>
        <taxon>Viridiplantae</taxon>
        <taxon>Streptophyta</taxon>
        <taxon>Embryophyta</taxon>
        <taxon>Tracheophyta</taxon>
        <taxon>Spermatophyta</taxon>
        <taxon>Magnoliopsida</taxon>
        <taxon>Liliopsida</taxon>
        <taxon>Poales</taxon>
        <taxon>Poaceae</taxon>
        <taxon>BOP clade</taxon>
        <taxon>Pooideae</taxon>
        <taxon>Triticodae</taxon>
        <taxon>Triticeae</taxon>
        <taxon>Triticinae</taxon>
        <taxon>Triticum</taxon>
    </lineage>
</organism>
<reference evidence="1" key="1">
    <citation type="journal article" date="2017" name="Gigascience">
        <title>The first near-complete assembly of the hexaploid bread wheat genome, Triticum aestivum.</title>
        <authorList>
            <person name="Zimin A.V."/>
            <person name="Puiu D."/>
            <person name="Hall R."/>
            <person name="Kingan S."/>
            <person name="Clavijo B.J."/>
            <person name="Salzberg S.L."/>
        </authorList>
    </citation>
    <scope>NUCLEOTIDE SEQUENCE</scope>
    <source>
        <tissue evidence="1">Leaf</tissue>
    </source>
</reference>
<protein>
    <submittedName>
        <fullName evidence="1">Uncharacterized protein</fullName>
    </submittedName>
</protein>
<dbReference type="Proteomes" id="UP000815260">
    <property type="component" value="Chromosome 3B"/>
</dbReference>
<feature type="non-terminal residue" evidence="1">
    <location>
        <position position="1"/>
    </location>
</feature>
<accession>A0A9R1FIQ7</accession>
<dbReference type="EMBL" id="CM022218">
    <property type="protein sequence ID" value="KAF7029563.1"/>
    <property type="molecule type" value="Genomic_DNA"/>
</dbReference>
<comment type="caution">
    <text evidence="1">The sequence shown here is derived from an EMBL/GenBank/DDBJ whole genome shotgun (WGS) entry which is preliminary data.</text>
</comment>
<dbReference type="EMBL" id="CM022218">
    <property type="protein sequence ID" value="KAF7029564.1"/>
    <property type="molecule type" value="Genomic_DNA"/>
</dbReference>
<evidence type="ECO:0000313" key="1">
    <source>
        <dbReference type="EMBL" id="KAF7029563.1"/>
    </source>
</evidence>
<proteinExistence type="predicted"/>
<gene>
    <name evidence="1" type="ORF">CFC21_041273</name>
</gene>
<name>A0A9R1FIQ7_WHEAT</name>
<reference evidence="1" key="2">
    <citation type="submission" date="2020-03" db="EMBL/GenBank/DDBJ databases">
        <title>The second near-complete assembly of the hexaploid bread wheat (Triticum aestivum) genome.</title>
        <authorList>
            <person name="Zimin A.V."/>
            <person name="Puiu D."/>
            <person name="Shumante A."/>
            <person name="Alonge M."/>
            <person name="Salzberg S.L."/>
        </authorList>
    </citation>
    <scope>NUCLEOTIDE SEQUENCE</scope>
    <source>
        <tissue evidence="1">Leaf</tissue>
    </source>
</reference>
<sequence length="13" mass="1458">QQAASRITNKLID</sequence>